<proteinExistence type="predicted"/>
<dbReference type="EMBL" id="CADCUW010000280">
    <property type="protein sequence ID" value="CAA9415576.1"/>
    <property type="molecule type" value="Genomic_DNA"/>
</dbReference>
<accession>A0A6J4PHE9</accession>
<protein>
    <submittedName>
        <fullName evidence="1">Uncharacterized protein</fullName>
    </submittedName>
</protein>
<feature type="non-terminal residue" evidence="1">
    <location>
        <position position="1"/>
    </location>
</feature>
<sequence>ERVADEYYDPAKWLMRKIRGR</sequence>
<reference evidence="1" key="1">
    <citation type="submission" date="2020-02" db="EMBL/GenBank/DDBJ databases">
        <authorList>
            <person name="Meier V. D."/>
        </authorList>
    </citation>
    <scope>NUCLEOTIDE SEQUENCE</scope>
    <source>
        <strain evidence="1">AVDCRST_MAG01</strain>
    </source>
</reference>
<dbReference type="AlphaFoldDB" id="A0A6J4PHE9"/>
<evidence type="ECO:0000313" key="1">
    <source>
        <dbReference type="EMBL" id="CAA9415576.1"/>
    </source>
</evidence>
<name>A0A6J4PHE9_9ACTN</name>
<gene>
    <name evidence="1" type="ORF">AVDCRST_MAG01-01-1901</name>
</gene>
<organism evidence="1">
    <name type="scientific">uncultured Rubrobacteraceae bacterium</name>
    <dbReference type="NCBI Taxonomy" id="349277"/>
    <lineage>
        <taxon>Bacteria</taxon>
        <taxon>Bacillati</taxon>
        <taxon>Actinomycetota</taxon>
        <taxon>Rubrobacteria</taxon>
        <taxon>Rubrobacterales</taxon>
        <taxon>Rubrobacteraceae</taxon>
        <taxon>environmental samples</taxon>
    </lineage>
</organism>